<evidence type="ECO:0000256" key="2">
    <source>
        <dbReference type="ARBA" id="ARBA00001933"/>
    </source>
</evidence>
<evidence type="ECO:0000256" key="1">
    <source>
        <dbReference type="ARBA" id="ARBA00001275"/>
    </source>
</evidence>
<dbReference type="NCBIfam" id="TIGR02093">
    <property type="entry name" value="P_ylase"/>
    <property type="match status" value="1"/>
</dbReference>
<dbReference type="RefSeq" id="WP_212595672.1">
    <property type="nucleotide sequence ID" value="NZ_CP073587.1"/>
</dbReference>
<evidence type="ECO:0000256" key="9">
    <source>
        <dbReference type="RuleBase" id="RU000587"/>
    </source>
</evidence>
<dbReference type="EC" id="2.4.1.1" evidence="9"/>
<sequence>MSDTPKTPARRSSIATVAKGKRTAASNVAKLPVHEPCEPCDSLKAAFARQLRYDLCWDQQNADAMFHALALSVKEQLLDNWRDTRKQDVLQHKKHVSYLSLEFLMGRALGNALLNLELTDECCAVLQEYAVNLETLEQQEHDAGLGNGGLGRLAACFLDSCSTLGLNVTGYGIRYEYGMFVQKIIDGYQIEQPDRWLRDGNPWEVRVPEHNVTVHFFGHTQSYVDLKGRRHMLWLDTQDVMAVAYDVPVPGYRNGRVNTLRLWKAEATNEFDLAEFNQGDYTEAVAAKNQAEQITMVLYPNDSSENGKELRLRQQYFLSSASLQDLLRNWVQQHGMDFTEFPKYNAIQLNDTHPAIAVPELMRLLVDVYELEWNPAWNIVSRCIAYTNHTLLPEALERWPVRMFAHMLPRILEIVYEINARYLDEVAHRWPGDVSKLRDMSIIEEGPEPNIRMAYLAIVASFSVNGVAALHTQLLTSGLFRNFHDLWPHKFNNRTNGVTPRRWLAYCNPGLNQLISSRLGHDWVTDLSKLSALNAFTADSSFVNDWRKVKQENKQALAELVAERCHVEFDTTMLFDVQVKRIHEYKRQLLNILHVIHLYQRVISGDTQGMQPRCVLIGGKAAPGYAIAKLIIKLANNVAHMINGDHRAKPWLRFAFLPDYNVSAMETICPGTDLSEQISTAGKEASGTGNMKFMMNGALTLGTLDGANIEMLEEVGEDNFFLFGLNAQSVEELRGHYRPWEYVAASEALSGVMSLLKSGHFNLQEPGIFTPIIDAIESPTDPWMLAADFESLRLAQLEVAKAYQDWQRWTAMSIRNTAASGRFSSDVTIAGYRDHIWKAR</sequence>
<evidence type="ECO:0000313" key="11">
    <source>
        <dbReference type="Proteomes" id="UP000679575"/>
    </source>
</evidence>
<keyword evidence="11" id="KW-1185">Reference proteome</keyword>
<proteinExistence type="inferred from homology"/>
<dbReference type="EMBL" id="CP073587">
    <property type="protein sequence ID" value="QUN06660.1"/>
    <property type="molecule type" value="Genomic_DNA"/>
</dbReference>
<evidence type="ECO:0000256" key="8">
    <source>
        <dbReference type="ARBA" id="ARBA00025174"/>
    </source>
</evidence>
<dbReference type="InterPro" id="IPR011833">
    <property type="entry name" value="Glycg_phsphrylas"/>
</dbReference>
<dbReference type="SUPFAM" id="SSF53756">
    <property type="entry name" value="UDP-Glycosyltransferase/glycogen phosphorylase"/>
    <property type="match status" value="1"/>
</dbReference>
<dbReference type="PIRSF" id="PIRSF000460">
    <property type="entry name" value="Pprylas_GlgP"/>
    <property type="match status" value="1"/>
</dbReference>
<dbReference type="Gene3D" id="3.40.50.2000">
    <property type="entry name" value="Glycogen Phosphorylase B"/>
    <property type="match status" value="2"/>
</dbReference>
<evidence type="ECO:0000256" key="4">
    <source>
        <dbReference type="ARBA" id="ARBA00022676"/>
    </source>
</evidence>
<dbReference type="PANTHER" id="PTHR11468:SF3">
    <property type="entry name" value="GLYCOGEN PHOSPHORYLASE, LIVER FORM"/>
    <property type="match status" value="1"/>
</dbReference>
<dbReference type="InterPro" id="IPR035090">
    <property type="entry name" value="Pyridoxal_P_attach_site"/>
</dbReference>
<dbReference type="InterPro" id="IPR000811">
    <property type="entry name" value="Glyco_trans_35"/>
</dbReference>
<keyword evidence="6 9" id="KW-0663">Pyridoxal phosphate</keyword>
<dbReference type="Pfam" id="PF00343">
    <property type="entry name" value="Phosphorylase"/>
    <property type="match status" value="1"/>
</dbReference>
<evidence type="ECO:0000256" key="6">
    <source>
        <dbReference type="ARBA" id="ARBA00022898"/>
    </source>
</evidence>
<reference evidence="10 11" key="1">
    <citation type="submission" date="2021-04" db="EMBL/GenBank/DDBJ databases">
        <title>Novel species identification of genus Shewanella.</title>
        <authorList>
            <person name="Liu G."/>
        </authorList>
    </citation>
    <scope>NUCLEOTIDE SEQUENCE [LARGE SCALE GENOMIC DNA]</scope>
    <source>
        <strain evidence="10 11">FJAT-54481</strain>
    </source>
</reference>
<organism evidence="10 11">
    <name type="scientific">Shewanella yunxiaonensis</name>
    <dbReference type="NCBI Taxonomy" id="2829809"/>
    <lineage>
        <taxon>Bacteria</taxon>
        <taxon>Pseudomonadati</taxon>
        <taxon>Pseudomonadota</taxon>
        <taxon>Gammaproteobacteria</taxon>
        <taxon>Alteromonadales</taxon>
        <taxon>Shewanellaceae</taxon>
        <taxon>Shewanella</taxon>
    </lineage>
</organism>
<protein>
    <recommendedName>
        <fullName evidence="9">Alpha-1,4 glucan phosphorylase</fullName>
        <ecNumber evidence="9">2.4.1.1</ecNumber>
    </recommendedName>
</protein>
<comment type="function">
    <text evidence="8">Phosphorylase is an important allosteric enzyme in carbohydrate metabolism. Enzymes from different sources differ in their regulatory mechanisms and in their natural substrates. However, all known phosphorylases share catalytic and structural properties.</text>
</comment>
<dbReference type="Proteomes" id="UP000679575">
    <property type="component" value="Chromosome"/>
</dbReference>
<name>A0ABX7YV46_9GAMM</name>
<accession>A0ABX7YV46</accession>
<keyword evidence="7 9" id="KW-0119">Carbohydrate metabolism</keyword>
<comment type="function">
    <text evidence="9">Allosteric enzyme that catalyzes the rate-limiting step in glycogen catabolism, the phosphorolytic cleavage of glycogen to produce glucose-1-phosphate, and plays a central role in maintaining cellular and organismal glucose homeostasis.</text>
</comment>
<evidence type="ECO:0000256" key="5">
    <source>
        <dbReference type="ARBA" id="ARBA00022679"/>
    </source>
</evidence>
<evidence type="ECO:0000256" key="7">
    <source>
        <dbReference type="ARBA" id="ARBA00023277"/>
    </source>
</evidence>
<evidence type="ECO:0000256" key="3">
    <source>
        <dbReference type="ARBA" id="ARBA00006047"/>
    </source>
</evidence>
<comment type="cofactor">
    <cofactor evidence="2 9">
        <name>pyridoxal 5'-phosphate</name>
        <dbReference type="ChEBI" id="CHEBI:597326"/>
    </cofactor>
</comment>
<dbReference type="PANTHER" id="PTHR11468">
    <property type="entry name" value="GLYCOGEN PHOSPHORYLASE"/>
    <property type="match status" value="1"/>
</dbReference>
<comment type="similarity">
    <text evidence="3 9">Belongs to the glycogen phosphorylase family.</text>
</comment>
<comment type="catalytic activity">
    <reaction evidence="1 9">
        <text>[(1-&gt;4)-alpha-D-glucosyl](n) + phosphate = [(1-&gt;4)-alpha-D-glucosyl](n-1) + alpha-D-glucose 1-phosphate</text>
        <dbReference type="Rhea" id="RHEA:41732"/>
        <dbReference type="Rhea" id="RHEA-COMP:9584"/>
        <dbReference type="Rhea" id="RHEA-COMP:9586"/>
        <dbReference type="ChEBI" id="CHEBI:15444"/>
        <dbReference type="ChEBI" id="CHEBI:43474"/>
        <dbReference type="ChEBI" id="CHEBI:58601"/>
        <dbReference type="EC" id="2.4.1.1"/>
    </reaction>
</comment>
<evidence type="ECO:0000313" key="10">
    <source>
        <dbReference type="EMBL" id="QUN06660.1"/>
    </source>
</evidence>
<keyword evidence="4 9" id="KW-0328">Glycosyltransferase</keyword>
<dbReference type="CDD" id="cd04300">
    <property type="entry name" value="GT35_Glycogen_Phosphorylase"/>
    <property type="match status" value="1"/>
</dbReference>
<keyword evidence="5 9" id="KW-0808">Transferase</keyword>
<gene>
    <name evidence="10" type="ORF">KDN34_04180</name>
</gene>
<dbReference type="PROSITE" id="PS00102">
    <property type="entry name" value="PHOSPHORYLASE"/>
    <property type="match status" value="1"/>
</dbReference>